<comment type="catalytic activity">
    <reaction evidence="1">
        <text>Hydrolysis of terminal non-reducing N-acetyl-D-hexosamine residues in N-acetyl-beta-D-hexosaminides.</text>
        <dbReference type="EC" id="3.2.1.52"/>
    </reaction>
</comment>
<dbReference type="InterPro" id="IPR036962">
    <property type="entry name" value="Glyco_hydro_3_N_sf"/>
</dbReference>
<gene>
    <name evidence="7" type="ORF">J2S23_002152</name>
</gene>
<organism evidence="7 8">
    <name type="scientific">Streptococcus moroccensis</name>
    <dbReference type="NCBI Taxonomy" id="1451356"/>
    <lineage>
        <taxon>Bacteria</taxon>
        <taxon>Bacillati</taxon>
        <taxon>Bacillota</taxon>
        <taxon>Bacilli</taxon>
        <taxon>Lactobacillales</taxon>
        <taxon>Streptococcaceae</taxon>
        <taxon>Streptococcus</taxon>
    </lineage>
</organism>
<dbReference type="Gene3D" id="3.20.20.300">
    <property type="entry name" value="Glycoside hydrolase, family 3, N-terminal domain"/>
    <property type="match status" value="1"/>
</dbReference>
<feature type="domain" description="Glycoside hydrolase family 3 N-terminal" evidence="6">
    <location>
        <begin position="29"/>
        <end position="349"/>
    </location>
</feature>
<evidence type="ECO:0000256" key="5">
    <source>
        <dbReference type="ARBA" id="ARBA00023295"/>
    </source>
</evidence>
<dbReference type="SUPFAM" id="SSF51445">
    <property type="entry name" value="(Trans)glycosidases"/>
    <property type="match status" value="1"/>
</dbReference>
<dbReference type="Gene3D" id="3.40.50.1700">
    <property type="entry name" value="Glycoside hydrolase family 3 C-terminal domain"/>
    <property type="match status" value="1"/>
</dbReference>
<evidence type="ECO:0000256" key="2">
    <source>
        <dbReference type="ARBA" id="ARBA00005336"/>
    </source>
</evidence>
<dbReference type="InterPro" id="IPR017853">
    <property type="entry name" value="GH"/>
</dbReference>
<dbReference type="RefSeq" id="WP_307122715.1">
    <property type="nucleotide sequence ID" value="NZ_JAUSTM010000036.1"/>
</dbReference>
<dbReference type="InterPro" id="IPR036881">
    <property type="entry name" value="Glyco_hydro_3_C_sf"/>
</dbReference>
<dbReference type="PANTHER" id="PTHR30480">
    <property type="entry name" value="BETA-HEXOSAMINIDASE-RELATED"/>
    <property type="match status" value="1"/>
</dbReference>
<comment type="similarity">
    <text evidence="2">Belongs to the glycosyl hydrolase 3 family.</text>
</comment>
<comment type="caution">
    <text evidence="7">The sequence shown here is derived from an EMBL/GenBank/DDBJ whole genome shotgun (WGS) entry which is preliminary data.</text>
</comment>
<evidence type="ECO:0000313" key="8">
    <source>
        <dbReference type="Proteomes" id="UP001223079"/>
    </source>
</evidence>
<dbReference type="Pfam" id="PF00933">
    <property type="entry name" value="Glyco_hydro_3"/>
    <property type="match status" value="1"/>
</dbReference>
<reference evidence="7 8" key="1">
    <citation type="submission" date="2023-07" db="EMBL/GenBank/DDBJ databases">
        <title>Genomic Encyclopedia of Type Strains, Phase IV (KMG-IV): sequencing the most valuable type-strain genomes for metagenomic binning, comparative biology and taxonomic classification.</title>
        <authorList>
            <person name="Goeker M."/>
        </authorList>
    </citation>
    <scope>NUCLEOTIDE SEQUENCE [LARGE SCALE GENOMIC DNA]</scope>
    <source>
        <strain evidence="7 8">DSM 105143</strain>
    </source>
</reference>
<accession>A0ABT9YUV7</accession>
<evidence type="ECO:0000256" key="3">
    <source>
        <dbReference type="ARBA" id="ARBA00012663"/>
    </source>
</evidence>
<keyword evidence="5 7" id="KW-0326">Glycosidase</keyword>
<dbReference type="InterPro" id="IPR050226">
    <property type="entry name" value="NagZ_Beta-hexosaminidase"/>
</dbReference>
<dbReference type="EMBL" id="JAUSTM010000036">
    <property type="protein sequence ID" value="MDQ0223575.1"/>
    <property type="molecule type" value="Genomic_DNA"/>
</dbReference>
<protein>
    <recommendedName>
        <fullName evidence="3">beta-N-acetylhexosaminidase</fullName>
        <ecNumber evidence="3">3.2.1.52</ecNumber>
    </recommendedName>
</protein>
<keyword evidence="4 7" id="KW-0378">Hydrolase</keyword>
<dbReference type="PANTHER" id="PTHR30480:SF13">
    <property type="entry name" value="BETA-HEXOSAMINIDASE"/>
    <property type="match status" value="1"/>
</dbReference>
<dbReference type="Proteomes" id="UP001223079">
    <property type="component" value="Unassembled WGS sequence"/>
</dbReference>
<evidence type="ECO:0000259" key="6">
    <source>
        <dbReference type="Pfam" id="PF00933"/>
    </source>
</evidence>
<sequence>MDIRLKQNPFFLNDADIKWIEKVKSEMSFEEKVGQLFVPLGLSDKEEYLRHLVNDCHVGGIMYRTGKKVDVRSTHERIQKMAKIPLLLAANIESGGDGICFEGTSFGKPMVIAATNDSKNAYRMGYVACKEGASVGLNWSFAPIVDIDYDFKNPITNVRTFGSNPNRVKEMGAAYMEGAKANDVAVAIKHFPGDGCDERDQHIVTSVNPMSCEEWDATYGDIYQELIDKGAQSVMVGHIAQPAYVKQMNPNATVEEQYYPASVSRELVTGLLREKLGFNGVITTDSTCMVGYTTAMKREESVVASIAAGCDIILFNKSLDEDIDFVKKGILDGRITKERFEDAVTRVLALKASLKLHIRQQKGELVPPEEQLSVVGCEEHNRWAEKVAEQSVTLVKDTQQLLPISPKKYKRIYLNVIQRKLTDSQDLEVQKWRKLFEREGFDVTVRDRSVTLEAKDLMGFNLTSEKEELIGELYRSIHEFVPTKDLYVYVFNIENASNNTTARLDWNVIFGLGDDVPWFTKEIPTLFISTANPYHLFDAPMAKTLINSYSNSEIIMKEIMDKIMGRTEFVGQSPVDPFCQKEYLRL</sequence>
<name>A0ABT9YUV7_9STRE</name>
<dbReference type="GO" id="GO:0004563">
    <property type="term" value="F:beta-N-acetylhexosaminidase activity"/>
    <property type="evidence" value="ECO:0007669"/>
    <property type="project" value="UniProtKB-EC"/>
</dbReference>
<evidence type="ECO:0000256" key="4">
    <source>
        <dbReference type="ARBA" id="ARBA00022801"/>
    </source>
</evidence>
<keyword evidence="8" id="KW-1185">Reference proteome</keyword>
<proteinExistence type="inferred from homology"/>
<evidence type="ECO:0000256" key="1">
    <source>
        <dbReference type="ARBA" id="ARBA00001231"/>
    </source>
</evidence>
<evidence type="ECO:0000313" key="7">
    <source>
        <dbReference type="EMBL" id="MDQ0223575.1"/>
    </source>
</evidence>
<dbReference type="InterPro" id="IPR001764">
    <property type="entry name" value="Glyco_hydro_3_N"/>
</dbReference>
<dbReference type="EC" id="3.2.1.52" evidence="3"/>